<comment type="similarity">
    <text evidence="2">Belongs to the membrane fusion protein (MFP) (TC 8.A.1) family.</text>
</comment>
<evidence type="ECO:0000256" key="3">
    <source>
        <dbReference type="SAM" id="Coils"/>
    </source>
</evidence>
<keyword evidence="5" id="KW-0812">Transmembrane</keyword>
<dbReference type="Proteomes" id="UP000441797">
    <property type="component" value="Unassembled WGS sequence"/>
</dbReference>
<keyword evidence="5" id="KW-0472">Membrane</keyword>
<evidence type="ECO:0000256" key="2">
    <source>
        <dbReference type="ARBA" id="ARBA00009477"/>
    </source>
</evidence>
<keyword evidence="10" id="KW-1185">Reference proteome</keyword>
<dbReference type="GO" id="GO:1990281">
    <property type="term" value="C:efflux pump complex"/>
    <property type="evidence" value="ECO:0007669"/>
    <property type="project" value="TreeGrafter"/>
</dbReference>
<dbReference type="EMBL" id="NAPY01000017">
    <property type="protein sequence ID" value="MUL37146.1"/>
    <property type="molecule type" value="Genomic_DNA"/>
</dbReference>
<evidence type="ECO:0000313" key="10">
    <source>
        <dbReference type="Proteomes" id="UP000441797"/>
    </source>
</evidence>
<protein>
    <submittedName>
        <fullName evidence="9">Efflux transporter periplasmic adaptor subunit</fullName>
    </submittedName>
</protein>
<evidence type="ECO:0000256" key="4">
    <source>
        <dbReference type="SAM" id="MobiDB-lite"/>
    </source>
</evidence>
<gene>
    <name evidence="9" type="ORF">BWI75_12545</name>
</gene>
<evidence type="ECO:0000313" key="9">
    <source>
        <dbReference type="EMBL" id="MUL37146.1"/>
    </source>
</evidence>
<comment type="subcellular location">
    <subcellularLocation>
        <location evidence="1">Cell membrane</location>
    </subcellularLocation>
</comment>
<reference evidence="9 10" key="1">
    <citation type="journal article" date="2019" name="Front. Microbiol.">
        <title>Genomic Features for Desiccation Tolerance and Sugar Biosynthesis in the Extremophile Gloeocapsopsis sp. UTEX B3054.</title>
        <authorList>
            <person name="Urrejola C."/>
            <person name="Alcorta J."/>
            <person name="Salas L."/>
            <person name="Vasquez M."/>
            <person name="Polz M.F."/>
            <person name="Vicuna R."/>
            <person name="Diez B."/>
        </authorList>
    </citation>
    <scope>NUCLEOTIDE SEQUENCE [LARGE SCALE GENOMIC DNA]</scope>
    <source>
        <strain evidence="9 10">1H9</strain>
    </source>
</reference>
<dbReference type="PANTHER" id="PTHR30469:SF39">
    <property type="entry name" value="SLL0180 PROTEIN"/>
    <property type="match status" value="1"/>
</dbReference>
<dbReference type="InterPro" id="IPR058625">
    <property type="entry name" value="MdtA-like_BSH"/>
</dbReference>
<dbReference type="Pfam" id="PF25917">
    <property type="entry name" value="BSH_RND"/>
    <property type="match status" value="1"/>
</dbReference>
<feature type="domain" description="YknX-like C-terminal permuted SH3-like" evidence="8">
    <location>
        <begin position="359"/>
        <end position="428"/>
    </location>
</feature>
<keyword evidence="5" id="KW-1133">Transmembrane helix</keyword>
<dbReference type="PANTHER" id="PTHR30469">
    <property type="entry name" value="MULTIDRUG RESISTANCE PROTEIN MDTA"/>
    <property type="match status" value="1"/>
</dbReference>
<evidence type="ECO:0000256" key="1">
    <source>
        <dbReference type="ARBA" id="ARBA00004236"/>
    </source>
</evidence>
<evidence type="ECO:0000259" key="8">
    <source>
        <dbReference type="Pfam" id="PF25989"/>
    </source>
</evidence>
<dbReference type="RefSeq" id="WP_155706901.1">
    <property type="nucleotide sequence ID" value="NZ_CAWNSU010000044.1"/>
</dbReference>
<dbReference type="InterPro" id="IPR006143">
    <property type="entry name" value="RND_pump_MFP"/>
</dbReference>
<feature type="region of interest" description="Disordered" evidence="4">
    <location>
        <begin position="1"/>
        <end position="22"/>
    </location>
</feature>
<dbReference type="Gene3D" id="2.40.50.100">
    <property type="match status" value="1"/>
</dbReference>
<keyword evidence="3" id="KW-0175">Coiled coil</keyword>
<feature type="transmembrane region" description="Helical" evidence="5">
    <location>
        <begin position="29"/>
        <end position="49"/>
    </location>
</feature>
<dbReference type="AlphaFoldDB" id="A0A6N8FYZ7"/>
<dbReference type="Gene3D" id="2.40.420.20">
    <property type="match status" value="1"/>
</dbReference>
<dbReference type="InterPro" id="IPR058637">
    <property type="entry name" value="YknX-like_C"/>
</dbReference>
<dbReference type="Gene3D" id="1.10.287.470">
    <property type="entry name" value="Helix hairpin bin"/>
    <property type="match status" value="1"/>
</dbReference>
<evidence type="ECO:0000259" key="6">
    <source>
        <dbReference type="Pfam" id="PF25917"/>
    </source>
</evidence>
<accession>A0A6N8FYZ7</accession>
<dbReference type="Pfam" id="PF25944">
    <property type="entry name" value="Beta-barrel_RND"/>
    <property type="match status" value="1"/>
</dbReference>
<evidence type="ECO:0000259" key="7">
    <source>
        <dbReference type="Pfam" id="PF25944"/>
    </source>
</evidence>
<dbReference type="NCBIfam" id="TIGR01730">
    <property type="entry name" value="RND_mfp"/>
    <property type="match status" value="1"/>
</dbReference>
<dbReference type="Pfam" id="PF25989">
    <property type="entry name" value="YknX_C"/>
    <property type="match status" value="1"/>
</dbReference>
<feature type="domain" description="Multidrug resistance protein MdtA-like beta-barrel" evidence="7">
    <location>
        <begin position="271"/>
        <end position="351"/>
    </location>
</feature>
<dbReference type="Gene3D" id="2.40.30.170">
    <property type="match status" value="1"/>
</dbReference>
<feature type="coiled-coil region" evidence="3">
    <location>
        <begin position="191"/>
        <end position="239"/>
    </location>
</feature>
<feature type="domain" description="Multidrug resistance protein MdtA-like barrel-sandwich hybrid" evidence="6">
    <location>
        <begin position="91"/>
        <end position="269"/>
    </location>
</feature>
<feature type="compositionally biased region" description="Polar residues" evidence="4">
    <location>
        <begin position="1"/>
        <end position="15"/>
    </location>
</feature>
<proteinExistence type="inferred from homology"/>
<dbReference type="OrthoDB" id="5379451at2"/>
<organism evidence="9 10">
    <name type="scientific">Gloeocapsopsis dulcis AAB1 = 1H9</name>
    <dbReference type="NCBI Taxonomy" id="1433147"/>
    <lineage>
        <taxon>Bacteria</taxon>
        <taxon>Bacillati</taxon>
        <taxon>Cyanobacteriota</taxon>
        <taxon>Cyanophyceae</taxon>
        <taxon>Oscillatoriophycideae</taxon>
        <taxon>Chroococcales</taxon>
        <taxon>Chroococcaceae</taxon>
        <taxon>Gloeocapsopsis</taxon>
        <taxon>Gloeocapsopsis dulcis</taxon>
    </lineage>
</organism>
<sequence>MESSEFSTAISNSDRQPLPKSSRSRRSSLWLLLVLLLVGSGGIGLWRILTPSNESPQTAAQQPPMPVKTLSVKTSPIEESSEFIATLQSRRSVALRPRIQGQVTRILVEPGERVAAGTALIQVDPDEQQAAVTGASATVESAQANVDSARATLRSLEAERVSKLSDVQLNQQEYRRYAALAEEGAVSLQTRDQYANRIEVARASLSAIEEQIRAQQAAVVRAEKAVKEAQARTQEQQVQLQYFQIAAPFAGIVGHIPVKVGDFVDTSTELISVSENDSLEVNFSIPAEQATQLHVGSPVKLLDSQGRNLGVSQVFFIAPNTANTTQSVLVKALLNNSEGQLRTDQFVRASVIWNQRPGLLVPTTAITRLGGESFVYVVEASESGSVARQQLVKLGDIEGNNYQVLDGLKPGERIIISGVLSLKDGAAIVPES</sequence>
<dbReference type="InterPro" id="IPR058626">
    <property type="entry name" value="MdtA-like_b-barrel"/>
</dbReference>
<dbReference type="FunFam" id="2.40.420.20:FF:000007">
    <property type="entry name" value="HAE1 family efflux pump MFP component"/>
    <property type="match status" value="1"/>
</dbReference>
<evidence type="ECO:0000256" key="5">
    <source>
        <dbReference type="SAM" id="Phobius"/>
    </source>
</evidence>
<dbReference type="SUPFAM" id="SSF111369">
    <property type="entry name" value="HlyD-like secretion proteins"/>
    <property type="match status" value="1"/>
</dbReference>
<dbReference type="GO" id="GO:0015562">
    <property type="term" value="F:efflux transmembrane transporter activity"/>
    <property type="evidence" value="ECO:0007669"/>
    <property type="project" value="TreeGrafter"/>
</dbReference>
<comment type="caution">
    <text evidence="9">The sequence shown here is derived from an EMBL/GenBank/DDBJ whole genome shotgun (WGS) entry which is preliminary data.</text>
</comment>
<name>A0A6N8FYZ7_9CHRO</name>